<dbReference type="PANTHER" id="PTHR30486">
    <property type="entry name" value="TWITCHING MOTILITY PROTEIN PILT"/>
    <property type="match status" value="1"/>
</dbReference>
<proteinExistence type="inferred from homology"/>
<evidence type="ECO:0000313" key="2">
    <source>
        <dbReference type="EMBL" id="HHF52889.1"/>
    </source>
</evidence>
<protein>
    <submittedName>
        <fullName evidence="2">Uncharacterized protein</fullName>
    </submittedName>
</protein>
<dbReference type="Proteomes" id="UP000886050">
    <property type="component" value="Unassembled WGS sequence"/>
</dbReference>
<dbReference type="GO" id="GO:0016887">
    <property type="term" value="F:ATP hydrolysis activity"/>
    <property type="evidence" value="ECO:0007669"/>
    <property type="project" value="InterPro"/>
</dbReference>
<comment type="similarity">
    <text evidence="1">Belongs to the GSP E family.</text>
</comment>
<dbReference type="AlphaFoldDB" id="A0A7V5LTP8"/>
<organism evidence="2">
    <name type="scientific">candidate division WOR-3 bacterium</name>
    <dbReference type="NCBI Taxonomy" id="2052148"/>
    <lineage>
        <taxon>Bacteria</taxon>
        <taxon>Bacteria division WOR-3</taxon>
    </lineage>
</organism>
<dbReference type="FunFam" id="3.30.450.370:FF:000001">
    <property type="entry name" value="Secretion system protein E"/>
    <property type="match status" value="1"/>
</dbReference>
<dbReference type="Gene3D" id="1.10.390.40">
    <property type="match status" value="1"/>
</dbReference>
<reference evidence="2" key="1">
    <citation type="journal article" date="2020" name="mSystems">
        <title>Genome- and Community-Level Interaction Insights into Carbon Utilization and Element Cycling Functions of Hydrothermarchaeota in Hydrothermal Sediment.</title>
        <authorList>
            <person name="Zhou Z."/>
            <person name="Liu Y."/>
            <person name="Xu W."/>
            <person name="Pan J."/>
            <person name="Luo Z.H."/>
            <person name="Li M."/>
        </authorList>
    </citation>
    <scope>NUCLEOTIDE SEQUENCE [LARGE SCALE GENOMIC DNA]</scope>
    <source>
        <strain evidence="2">HyVt-96</strain>
    </source>
</reference>
<name>A0A7V5LTP8_UNCW3</name>
<dbReference type="PANTHER" id="PTHR30486:SF14">
    <property type="entry name" value="FLAGELLA ACCESSORY PROTEIN I"/>
    <property type="match status" value="1"/>
</dbReference>
<comment type="caution">
    <text evidence="2">The sequence shown here is derived from an EMBL/GenBank/DDBJ whole genome shotgun (WGS) entry which is preliminary data.</text>
</comment>
<dbReference type="InterPro" id="IPR027417">
    <property type="entry name" value="P-loop_NTPase"/>
</dbReference>
<feature type="non-terminal residue" evidence="2">
    <location>
        <position position="277"/>
    </location>
</feature>
<accession>A0A7V5LTP8</accession>
<evidence type="ECO:0000256" key="1">
    <source>
        <dbReference type="ARBA" id="ARBA00006611"/>
    </source>
</evidence>
<dbReference type="SUPFAM" id="SSF52540">
    <property type="entry name" value="P-loop containing nucleoside triphosphate hydrolases"/>
    <property type="match status" value="1"/>
</dbReference>
<dbReference type="EMBL" id="DRTX01000048">
    <property type="protein sequence ID" value="HHF52889.1"/>
    <property type="molecule type" value="Genomic_DNA"/>
</dbReference>
<dbReference type="InterPro" id="IPR050921">
    <property type="entry name" value="T4SS_GSP_E_ATPase"/>
</dbReference>
<gene>
    <name evidence="2" type="ORF">ENL43_00815</name>
</gene>
<sequence>MAQRLNDTLEDAMRRNPHLREYVEQFRKKYGKMPEFHPQLSRDMKDLPHPNIIYPVGDPIFIHIYGDAQTDKKYIVIEPKIETREEEEKYERIKDKILELAPFKDIPEDEEEFEVFLDNIFEEAVFSLLKSSKGPLKRGSPLVLTREEMEKFRYLLKRDIIGIGPLEALARDPYIEDIHIIGANHVSLVHKIFEALPTNISFGDNVRLANYLKNLSERIGRPVSDRHPIVDGTLPDGSRINIIYSPDISLKGPSATIRKFSATPLSITQLIAWKTLS</sequence>
<dbReference type="Gene3D" id="3.30.450.370">
    <property type="match status" value="1"/>
</dbReference>